<dbReference type="Proteomes" id="UP000022910">
    <property type="component" value="Unassembled WGS sequence"/>
</dbReference>
<dbReference type="EMBL" id="JEMT01029480">
    <property type="protein sequence ID" value="EXX52073.1"/>
    <property type="molecule type" value="Genomic_DNA"/>
</dbReference>
<evidence type="ECO:0000313" key="1">
    <source>
        <dbReference type="EMBL" id="EXX52073.1"/>
    </source>
</evidence>
<name>A0A015LB90_RHIIW</name>
<comment type="caution">
    <text evidence="1">The sequence shown here is derived from an EMBL/GenBank/DDBJ whole genome shotgun (WGS) entry which is preliminary data.</text>
</comment>
<keyword evidence="2" id="KW-1185">Reference proteome</keyword>
<dbReference type="AlphaFoldDB" id="A0A015LB90"/>
<protein>
    <submittedName>
        <fullName evidence="1">Uncharacterized protein</fullName>
    </submittedName>
</protein>
<dbReference type="STRING" id="1432141.A0A015LB90"/>
<dbReference type="OrthoDB" id="2414320at2759"/>
<accession>A0A015LB90</accession>
<evidence type="ECO:0000313" key="2">
    <source>
        <dbReference type="Proteomes" id="UP000022910"/>
    </source>
</evidence>
<gene>
    <name evidence="1" type="ORF">RirG_256190</name>
</gene>
<reference evidence="1 2" key="1">
    <citation type="submission" date="2014-02" db="EMBL/GenBank/DDBJ databases">
        <title>Single nucleus genome sequencing reveals high similarity among nuclei of an endomycorrhizal fungus.</title>
        <authorList>
            <person name="Lin K."/>
            <person name="Geurts R."/>
            <person name="Zhang Z."/>
            <person name="Limpens E."/>
            <person name="Saunders D.G."/>
            <person name="Mu D."/>
            <person name="Pang E."/>
            <person name="Cao H."/>
            <person name="Cha H."/>
            <person name="Lin T."/>
            <person name="Zhou Q."/>
            <person name="Shang Y."/>
            <person name="Li Y."/>
            <person name="Ivanov S."/>
            <person name="Sharma T."/>
            <person name="Velzen R.V."/>
            <person name="Ruijter N.D."/>
            <person name="Aanen D.K."/>
            <person name="Win J."/>
            <person name="Kamoun S."/>
            <person name="Bisseling T."/>
            <person name="Huang S."/>
        </authorList>
    </citation>
    <scope>NUCLEOTIDE SEQUENCE [LARGE SCALE GENOMIC DNA]</scope>
    <source>
        <strain evidence="2">DAOM197198w</strain>
    </source>
</reference>
<dbReference type="HOGENOM" id="CLU_1497021_0_0_1"/>
<proteinExistence type="predicted"/>
<organism evidence="1 2">
    <name type="scientific">Rhizophagus irregularis (strain DAOM 197198w)</name>
    <name type="common">Glomus intraradices</name>
    <dbReference type="NCBI Taxonomy" id="1432141"/>
    <lineage>
        <taxon>Eukaryota</taxon>
        <taxon>Fungi</taxon>
        <taxon>Fungi incertae sedis</taxon>
        <taxon>Mucoromycota</taxon>
        <taxon>Glomeromycotina</taxon>
        <taxon>Glomeromycetes</taxon>
        <taxon>Glomerales</taxon>
        <taxon>Glomeraceae</taxon>
        <taxon>Rhizophagus</taxon>
    </lineage>
</organism>
<sequence length="180" mass="21263">MNILHHSDGSARNPENDCTMYRIIACKNENLNDIYSQLNYVLLEKQMYEYIDIKQYLPIDIMKRYQFIKELQLTFPIGVYRYHQGNYLGTINYVWRVPENEDELNETLKARMLPYKKRKFGICPEKYGKCPEIFRASGKHSETVTFWNIFRTLDSGQIPDKFWSVKKMSGICASGKCSKT</sequence>